<dbReference type="EMBL" id="JAAALK010000290">
    <property type="protein sequence ID" value="KAG8047426.1"/>
    <property type="molecule type" value="Genomic_DNA"/>
</dbReference>
<dbReference type="InterPro" id="IPR010811">
    <property type="entry name" value="DUF1409"/>
</dbReference>
<dbReference type="AlphaFoldDB" id="A0A8J5R6N1"/>
<keyword evidence="3" id="KW-1185">Reference proteome</keyword>
<dbReference type="Pfam" id="PF07197">
    <property type="entry name" value="DUF1409"/>
    <property type="match status" value="1"/>
</dbReference>
<reference evidence="2" key="1">
    <citation type="journal article" date="2021" name="bioRxiv">
        <title>Whole Genome Assembly and Annotation of Northern Wild Rice, Zizania palustris L., Supports a Whole Genome Duplication in the Zizania Genus.</title>
        <authorList>
            <person name="Haas M."/>
            <person name="Kono T."/>
            <person name="Macchietto M."/>
            <person name="Millas R."/>
            <person name="McGilp L."/>
            <person name="Shao M."/>
            <person name="Duquette J."/>
            <person name="Hirsch C.N."/>
            <person name="Kimball J."/>
        </authorList>
    </citation>
    <scope>NUCLEOTIDE SEQUENCE</scope>
    <source>
        <tissue evidence="2">Fresh leaf tissue</tissue>
    </source>
</reference>
<name>A0A8J5R6N1_ZIZPA</name>
<protein>
    <recommendedName>
        <fullName evidence="1">DUF1409 domain-containing protein</fullName>
    </recommendedName>
</protein>
<sequence length="117" mass="12947">MEGAAGVPSSASTQLPLDVKEVLSDLLRCLGDLVEAFVNDLGPIRGRYNDVLDHLPPELVDALTPVAYLEHYRPSMQWIARRIADRASRASLLEVVEAHKTIVVHEKTILEHVKAEV</sequence>
<evidence type="ECO:0000313" key="2">
    <source>
        <dbReference type="EMBL" id="KAG8047426.1"/>
    </source>
</evidence>
<dbReference type="Proteomes" id="UP000729402">
    <property type="component" value="Unassembled WGS sequence"/>
</dbReference>
<feature type="domain" description="DUF1409" evidence="1">
    <location>
        <begin position="31"/>
        <end position="73"/>
    </location>
</feature>
<comment type="caution">
    <text evidence="2">The sequence shown here is derived from an EMBL/GenBank/DDBJ whole genome shotgun (WGS) entry which is preliminary data.</text>
</comment>
<accession>A0A8J5R6N1</accession>
<reference evidence="2" key="2">
    <citation type="submission" date="2021-02" db="EMBL/GenBank/DDBJ databases">
        <authorList>
            <person name="Kimball J.A."/>
            <person name="Haas M.W."/>
            <person name="Macchietto M."/>
            <person name="Kono T."/>
            <person name="Duquette J."/>
            <person name="Shao M."/>
        </authorList>
    </citation>
    <scope>NUCLEOTIDE SEQUENCE</scope>
    <source>
        <tissue evidence="2">Fresh leaf tissue</tissue>
    </source>
</reference>
<organism evidence="2 3">
    <name type="scientific">Zizania palustris</name>
    <name type="common">Northern wild rice</name>
    <dbReference type="NCBI Taxonomy" id="103762"/>
    <lineage>
        <taxon>Eukaryota</taxon>
        <taxon>Viridiplantae</taxon>
        <taxon>Streptophyta</taxon>
        <taxon>Embryophyta</taxon>
        <taxon>Tracheophyta</taxon>
        <taxon>Spermatophyta</taxon>
        <taxon>Magnoliopsida</taxon>
        <taxon>Liliopsida</taxon>
        <taxon>Poales</taxon>
        <taxon>Poaceae</taxon>
        <taxon>BOP clade</taxon>
        <taxon>Oryzoideae</taxon>
        <taxon>Oryzeae</taxon>
        <taxon>Zizaniinae</taxon>
        <taxon>Zizania</taxon>
    </lineage>
</organism>
<evidence type="ECO:0000313" key="3">
    <source>
        <dbReference type="Proteomes" id="UP000729402"/>
    </source>
</evidence>
<proteinExistence type="predicted"/>
<gene>
    <name evidence="2" type="ORF">GUJ93_ZPchr0008g12689</name>
</gene>
<evidence type="ECO:0000259" key="1">
    <source>
        <dbReference type="Pfam" id="PF07197"/>
    </source>
</evidence>